<proteinExistence type="predicted"/>
<keyword evidence="2" id="KW-1185">Reference proteome</keyword>
<comment type="caution">
    <text evidence="1">The sequence shown here is derived from an EMBL/GenBank/DDBJ whole genome shotgun (WGS) entry which is preliminary data.</text>
</comment>
<name>A0A176WN83_MARPO</name>
<protein>
    <submittedName>
        <fullName evidence="1">Uncharacterized protein</fullName>
    </submittedName>
</protein>
<evidence type="ECO:0000313" key="2">
    <source>
        <dbReference type="Proteomes" id="UP000077202"/>
    </source>
</evidence>
<dbReference type="EMBL" id="LVLJ01000419">
    <property type="protein sequence ID" value="OAE34314.1"/>
    <property type="molecule type" value="Genomic_DNA"/>
</dbReference>
<reference evidence="1" key="1">
    <citation type="submission" date="2016-03" db="EMBL/GenBank/DDBJ databases">
        <title>Mechanisms controlling the formation of the plant cell surface in tip-growing cells are functionally conserved among land plants.</title>
        <authorList>
            <person name="Honkanen S."/>
            <person name="Jones V.A."/>
            <person name="Morieri G."/>
            <person name="Champion C."/>
            <person name="Hetherington A.J."/>
            <person name="Kelly S."/>
            <person name="Saint-Marcoux D."/>
            <person name="Proust H."/>
            <person name="Prescott H."/>
            <person name="Dolan L."/>
        </authorList>
    </citation>
    <scope>NUCLEOTIDE SEQUENCE [LARGE SCALE GENOMIC DNA]</scope>
    <source>
        <tissue evidence="1">Whole gametophyte</tissue>
    </source>
</reference>
<gene>
    <name evidence="1" type="ORF">AXG93_3235s1170</name>
</gene>
<evidence type="ECO:0000313" key="1">
    <source>
        <dbReference type="EMBL" id="OAE34314.1"/>
    </source>
</evidence>
<organism evidence="1 2">
    <name type="scientific">Marchantia polymorpha subsp. ruderalis</name>
    <dbReference type="NCBI Taxonomy" id="1480154"/>
    <lineage>
        <taxon>Eukaryota</taxon>
        <taxon>Viridiplantae</taxon>
        <taxon>Streptophyta</taxon>
        <taxon>Embryophyta</taxon>
        <taxon>Marchantiophyta</taxon>
        <taxon>Marchantiopsida</taxon>
        <taxon>Marchantiidae</taxon>
        <taxon>Marchantiales</taxon>
        <taxon>Marchantiaceae</taxon>
        <taxon>Marchantia</taxon>
    </lineage>
</organism>
<sequence>MIVASQLGAFLAERRIIAQVVPKPQRSCMQANLQAAQHLAKGVDTSFDWKNEAAELHQRVFIYGGAKTSEAMKPEQRLLHAWFQFQGEEVNSSSLMAQEALSSISTVDAQD</sequence>
<accession>A0A176WN83</accession>
<dbReference type="Proteomes" id="UP000077202">
    <property type="component" value="Unassembled WGS sequence"/>
</dbReference>
<dbReference type="AlphaFoldDB" id="A0A176WN83"/>